<gene>
    <name evidence="6" type="ORF">SAMN04489859_103021</name>
</gene>
<dbReference type="InterPro" id="IPR001129">
    <property type="entry name" value="Membr-assoc_MAPEG"/>
</dbReference>
<evidence type="ECO:0000256" key="4">
    <source>
        <dbReference type="ARBA" id="ARBA00023136"/>
    </source>
</evidence>
<dbReference type="InterPro" id="IPR023352">
    <property type="entry name" value="MAPEG-like_dom_sf"/>
</dbReference>
<dbReference type="Pfam" id="PF01124">
    <property type="entry name" value="MAPEG"/>
    <property type="match status" value="1"/>
</dbReference>
<dbReference type="GO" id="GO:0016020">
    <property type="term" value="C:membrane"/>
    <property type="evidence" value="ECO:0007669"/>
    <property type="project" value="UniProtKB-SubCell"/>
</dbReference>
<dbReference type="STRING" id="34002.SAMN04489859_103021"/>
<proteinExistence type="predicted"/>
<evidence type="ECO:0000256" key="2">
    <source>
        <dbReference type="ARBA" id="ARBA00022692"/>
    </source>
</evidence>
<name>A0A1H8LG36_9RHOB</name>
<keyword evidence="3 5" id="KW-1133">Transmembrane helix</keyword>
<keyword evidence="4 5" id="KW-0472">Membrane</keyword>
<keyword evidence="7" id="KW-1185">Reference proteome</keyword>
<dbReference type="Proteomes" id="UP000199054">
    <property type="component" value="Unassembled WGS sequence"/>
</dbReference>
<evidence type="ECO:0000313" key="6">
    <source>
        <dbReference type="EMBL" id="SEO03746.1"/>
    </source>
</evidence>
<dbReference type="PANTHER" id="PTHR35371:SF1">
    <property type="entry name" value="BLR7753 PROTEIN"/>
    <property type="match status" value="1"/>
</dbReference>
<dbReference type="EMBL" id="FODE01000030">
    <property type="protein sequence ID" value="SEO03746.1"/>
    <property type="molecule type" value="Genomic_DNA"/>
</dbReference>
<sequence length="130" mass="13779">MMGAELTALGLAAFLQALQIGLAGWSMNRDVGVAWNAGPRDTAPEMSALTGRLRRAVDNHFQGLVLFAIAVLLVTLGGQGNALTAGCAWVYLLARALYVPAYAFGWSPWRSLIWAAGFAATMLMILAALI</sequence>
<evidence type="ECO:0000256" key="1">
    <source>
        <dbReference type="ARBA" id="ARBA00004370"/>
    </source>
</evidence>
<comment type="subcellular location">
    <subcellularLocation>
        <location evidence="1">Membrane</location>
    </subcellularLocation>
</comment>
<accession>A0A1H8LG36</accession>
<protein>
    <submittedName>
        <fullName evidence="6">Uncharacterized conserved protein, MAPEG superfamily</fullName>
    </submittedName>
</protein>
<feature type="transmembrane region" description="Helical" evidence="5">
    <location>
        <begin position="60"/>
        <end position="76"/>
    </location>
</feature>
<dbReference type="SUPFAM" id="SSF161084">
    <property type="entry name" value="MAPEG domain-like"/>
    <property type="match status" value="1"/>
</dbReference>
<evidence type="ECO:0000256" key="5">
    <source>
        <dbReference type="SAM" id="Phobius"/>
    </source>
</evidence>
<evidence type="ECO:0000313" key="7">
    <source>
        <dbReference type="Proteomes" id="UP000199054"/>
    </source>
</evidence>
<organism evidence="6 7">
    <name type="scientific">Paracoccus alcaliphilus</name>
    <dbReference type="NCBI Taxonomy" id="34002"/>
    <lineage>
        <taxon>Bacteria</taxon>
        <taxon>Pseudomonadati</taxon>
        <taxon>Pseudomonadota</taxon>
        <taxon>Alphaproteobacteria</taxon>
        <taxon>Rhodobacterales</taxon>
        <taxon>Paracoccaceae</taxon>
        <taxon>Paracoccus</taxon>
    </lineage>
</organism>
<evidence type="ECO:0000256" key="3">
    <source>
        <dbReference type="ARBA" id="ARBA00022989"/>
    </source>
</evidence>
<reference evidence="6 7" key="1">
    <citation type="submission" date="2016-10" db="EMBL/GenBank/DDBJ databases">
        <authorList>
            <person name="de Groot N.N."/>
        </authorList>
    </citation>
    <scope>NUCLEOTIDE SEQUENCE [LARGE SCALE GENOMIC DNA]</scope>
    <source>
        <strain evidence="6 7">DSM 8512</strain>
    </source>
</reference>
<dbReference type="PANTHER" id="PTHR35371">
    <property type="entry name" value="INNER MEMBRANE PROTEIN"/>
    <property type="match status" value="1"/>
</dbReference>
<keyword evidence="2 5" id="KW-0812">Transmembrane</keyword>
<dbReference type="Gene3D" id="1.20.120.550">
    <property type="entry name" value="Membrane associated eicosanoid/glutathione metabolism-like domain"/>
    <property type="match status" value="1"/>
</dbReference>
<feature type="transmembrane region" description="Helical" evidence="5">
    <location>
        <begin position="112"/>
        <end position="129"/>
    </location>
</feature>
<dbReference type="AlphaFoldDB" id="A0A1H8LG36"/>